<dbReference type="GO" id="GO:0003723">
    <property type="term" value="F:RNA binding"/>
    <property type="evidence" value="ECO:0007669"/>
    <property type="project" value="InterPro"/>
</dbReference>
<dbReference type="SUPFAM" id="SSF46955">
    <property type="entry name" value="Putative DNA-binding domain"/>
    <property type="match status" value="2"/>
</dbReference>
<comment type="cofactor">
    <cofactor evidence="1">
        <name>Mg(2+)</name>
        <dbReference type="ChEBI" id="CHEBI:18420"/>
    </cofactor>
</comment>
<dbReference type="Gene3D" id="3.30.930.10">
    <property type="entry name" value="Bira Bifunctional Protein, Domain 2"/>
    <property type="match status" value="1"/>
</dbReference>
<dbReference type="Proteomes" id="UP000182344">
    <property type="component" value="Unassembled WGS sequence"/>
</dbReference>
<reference evidence="11 12" key="1">
    <citation type="journal article" date="2016" name="Environ. Microbiol.">
        <title>Genomic resolution of a cold subsurface aquifer community provides metabolic insights for novel microbes adapted to high CO concentrations.</title>
        <authorList>
            <person name="Probst A.J."/>
            <person name="Castelle C.J."/>
            <person name="Singh A."/>
            <person name="Brown C.T."/>
            <person name="Anantharaman K."/>
            <person name="Sharon I."/>
            <person name="Hug L.A."/>
            <person name="Burstein D."/>
            <person name="Emerson J.B."/>
            <person name="Thomas B.C."/>
            <person name="Banfield J.F."/>
        </authorList>
    </citation>
    <scope>NUCLEOTIDE SEQUENCE [LARGE SCALE GENOMIC DNA]</scope>
    <source>
        <strain evidence="11">CG2_30_35_20</strain>
    </source>
</reference>
<keyword evidence="9" id="KW-0030">Aminoacyl-tRNA synthetase</keyword>
<evidence type="ECO:0000256" key="4">
    <source>
        <dbReference type="ARBA" id="ARBA00022723"/>
    </source>
</evidence>
<evidence type="ECO:0000256" key="1">
    <source>
        <dbReference type="ARBA" id="ARBA00001946"/>
    </source>
</evidence>
<evidence type="ECO:0000256" key="8">
    <source>
        <dbReference type="ARBA" id="ARBA00022917"/>
    </source>
</evidence>
<dbReference type="GO" id="GO:0000287">
    <property type="term" value="F:magnesium ion binding"/>
    <property type="evidence" value="ECO:0007669"/>
    <property type="project" value="InterPro"/>
</dbReference>
<dbReference type="Gene3D" id="3.50.40.10">
    <property type="entry name" value="Phenylalanyl-trna Synthetase, Chain B, domain 3"/>
    <property type="match status" value="1"/>
</dbReference>
<comment type="caution">
    <text evidence="11">The sequence shown here is derived from an EMBL/GenBank/DDBJ whole genome shotgun (WGS) entry which is preliminary data.</text>
</comment>
<dbReference type="AlphaFoldDB" id="A0A1J5HRI4"/>
<evidence type="ECO:0000313" key="12">
    <source>
        <dbReference type="Proteomes" id="UP000182344"/>
    </source>
</evidence>
<evidence type="ECO:0000256" key="2">
    <source>
        <dbReference type="ARBA" id="ARBA00012814"/>
    </source>
</evidence>
<dbReference type="Pfam" id="PF03484">
    <property type="entry name" value="B5"/>
    <property type="match status" value="1"/>
</dbReference>
<dbReference type="EC" id="6.1.1.20" evidence="2"/>
<dbReference type="InterPro" id="IPR041616">
    <property type="entry name" value="PheRS_beta_core"/>
</dbReference>
<feature type="domain" description="B5" evidence="10">
    <location>
        <begin position="283"/>
        <end position="363"/>
    </location>
</feature>
<evidence type="ECO:0000256" key="7">
    <source>
        <dbReference type="ARBA" id="ARBA00022842"/>
    </source>
</evidence>
<dbReference type="PANTHER" id="PTHR10947:SF0">
    <property type="entry name" value="PHENYLALANINE--TRNA LIGASE BETA SUBUNIT"/>
    <property type="match status" value="1"/>
</dbReference>
<keyword evidence="8" id="KW-0648">Protein biosynthesis</keyword>
<keyword evidence="4" id="KW-0479">Metal-binding</keyword>
<evidence type="ECO:0000256" key="5">
    <source>
        <dbReference type="ARBA" id="ARBA00022741"/>
    </source>
</evidence>
<dbReference type="Pfam" id="PF03483">
    <property type="entry name" value="B3_4"/>
    <property type="match status" value="1"/>
</dbReference>
<dbReference type="SMART" id="SM00873">
    <property type="entry name" value="B3_4"/>
    <property type="match status" value="1"/>
</dbReference>
<keyword evidence="7" id="KW-0460">Magnesium</keyword>
<evidence type="ECO:0000256" key="6">
    <source>
        <dbReference type="ARBA" id="ARBA00022840"/>
    </source>
</evidence>
<name>A0A1J5HRI4_9BACT</name>
<dbReference type="SUPFAM" id="SSF56037">
    <property type="entry name" value="PheT/TilS domain"/>
    <property type="match status" value="1"/>
</dbReference>
<dbReference type="STRING" id="1805376.AUK05_00715"/>
<evidence type="ECO:0000256" key="9">
    <source>
        <dbReference type="ARBA" id="ARBA00023146"/>
    </source>
</evidence>
<accession>A0A1J5HRI4</accession>
<dbReference type="Gene3D" id="3.30.56.10">
    <property type="match status" value="2"/>
</dbReference>
<dbReference type="SUPFAM" id="SSF55681">
    <property type="entry name" value="Class II aaRS and biotin synthetases"/>
    <property type="match status" value="1"/>
</dbReference>
<proteinExistence type="predicted"/>
<dbReference type="InterPro" id="IPR005147">
    <property type="entry name" value="tRNA_synthase_B5-dom"/>
</dbReference>
<dbReference type="InterPro" id="IPR045060">
    <property type="entry name" value="Phe-tRNA-ligase_IIc_bsu"/>
</dbReference>
<dbReference type="GO" id="GO:0006432">
    <property type="term" value="P:phenylalanyl-tRNA aminoacylation"/>
    <property type="evidence" value="ECO:0007669"/>
    <property type="project" value="InterPro"/>
</dbReference>
<protein>
    <recommendedName>
        <fullName evidence="2">phenylalanine--tRNA ligase</fullName>
        <ecNumber evidence="2">6.1.1.20</ecNumber>
    </recommendedName>
</protein>
<sequence length="584" mass="66379">MKIIYSHLKTFLPNLNVTPQKLRDDITMIGHFTNFYEEIEGEIVFDLDIKINRGDCLGYYGLARDLSVLYNIPLIIPETNLNSSNNNLPITVTSPDVTRVMCVKISNLKISPSPDWLVKFTKIHGVNSVNNIVDLTNYIMFMYGIPNHAFDATICGDHIIWETNNNKTKEFTTLDGTVLKLSSQNLVISNPSEVLSTDLVGGKKSGTYDNTTDIIIEVAIYNRVRIRLDSKELKTITEASTRLEKDLDPETIPLAFNELASQIIKLSGGHINSKTYDYYPNPISVPTIKYDFNSASQISGINISADFAKKTLTNLGCVIARNNNNSDEAISLVTPPPIRKDITIPEDLSEEIIRFYGYNNIPTNQPVTYKKTNNITPKILYLIEKTKDELVSQGYDEVITWPLIETPVDPKTVIRTENSINAEVIYLRQSLIPSLKNQLDQYSRYKLPNPKFFEIGKIYYQENGKYIEKYALGTYDGQEFKETILDDLVETLHATSLPYIPKVINNSAIELTSQIITLDANVNFTSPQDPLKLIEKYSAKINKNILWSMEITDIFENKYTFRVNYYNCDDKTAKKIHLSTFNLT</sequence>
<keyword evidence="6" id="KW-0067">ATP-binding</keyword>
<evidence type="ECO:0000256" key="3">
    <source>
        <dbReference type="ARBA" id="ARBA00022598"/>
    </source>
</evidence>
<dbReference type="PANTHER" id="PTHR10947">
    <property type="entry name" value="PHENYLALANYL-TRNA SYNTHETASE BETA CHAIN AND LEUCINE-RICH REPEAT-CONTAINING PROTEIN 47"/>
    <property type="match status" value="1"/>
</dbReference>
<dbReference type="GO" id="GO:0004826">
    <property type="term" value="F:phenylalanine-tRNA ligase activity"/>
    <property type="evidence" value="ECO:0007669"/>
    <property type="project" value="UniProtKB-EC"/>
</dbReference>
<gene>
    <name evidence="11" type="ORF">AUK05_00715</name>
</gene>
<dbReference type="EMBL" id="MNZO01000010">
    <property type="protein sequence ID" value="OIP87697.1"/>
    <property type="molecule type" value="Genomic_DNA"/>
</dbReference>
<evidence type="ECO:0000259" key="10">
    <source>
        <dbReference type="PROSITE" id="PS51483"/>
    </source>
</evidence>
<dbReference type="InterPro" id="IPR009061">
    <property type="entry name" value="DNA-bd_dom_put_sf"/>
</dbReference>
<keyword evidence="5" id="KW-0547">Nucleotide-binding</keyword>
<dbReference type="InterPro" id="IPR020825">
    <property type="entry name" value="Phe-tRNA_synthase-like_B3/B4"/>
</dbReference>
<dbReference type="GO" id="GO:0009328">
    <property type="term" value="C:phenylalanine-tRNA ligase complex"/>
    <property type="evidence" value="ECO:0007669"/>
    <property type="project" value="TreeGrafter"/>
</dbReference>
<organism evidence="11 12">
    <name type="scientific">Candidatus Shapirobacteria bacterium CG2_30_35_20</name>
    <dbReference type="NCBI Taxonomy" id="1805376"/>
    <lineage>
        <taxon>Bacteria</taxon>
        <taxon>Candidatus Shapironibacteriota</taxon>
    </lineage>
</organism>
<keyword evidence="3" id="KW-0436">Ligase</keyword>
<evidence type="ECO:0000313" key="11">
    <source>
        <dbReference type="EMBL" id="OIP87697.1"/>
    </source>
</evidence>
<dbReference type="SMART" id="SM00874">
    <property type="entry name" value="B5"/>
    <property type="match status" value="1"/>
</dbReference>
<dbReference type="InterPro" id="IPR005146">
    <property type="entry name" value="B3/B4_tRNA-bd"/>
</dbReference>
<dbReference type="InterPro" id="IPR045864">
    <property type="entry name" value="aa-tRNA-synth_II/BPL/LPL"/>
</dbReference>
<dbReference type="PROSITE" id="PS51483">
    <property type="entry name" value="B5"/>
    <property type="match status" value="1"/>
</dbReference>
<dbReference type="Pfam" id="PF17759">
    <property type="entry name" value="tRNA_synthFbeta"/>
    <property type="match status" value="1"/>
</dbReference>
<dbReference type="GO" id="GO:0005524">
    <property type="term" value="F:ATP binding"/>
    <property type="evidence" value="ECO:0007669"/>
    <property type="project" value="UniProtKB-KW"/>
</dbReference>